<dbReference type="Pfam" id="PF03279">
    <property type="entry name" value="Lip_A_acyltrans"/>
    <property type="match status" value="1"/>
</dbReference>
<protein>
    <recommendedName>
        <fullName evidence="8">Lipid A biosynthesis lauroyl acyltransferase</fullName>
    </recommendedName>
</protein>
<dbReference type="AlphaFoldDB" id="A0A0F9C7U3"/>
<dbReference type="EMBL" id="LAZR01048079">
    <property type="protein sequence ID" value="KKK92741.1"/>
    <property type="molecule type" value="Genomic_DNA"/>
</dbReference>
<organism evidence="7">
    <name type="scientific">marine sediment metagenome</name>
    <dbReference type="NCBI Taxonomy" id="412755"/>
    <lineage>
        <taxon>unclassified sequences</taxon>
        <taxon>metagenomes</taxon>
        <taxon>ecological metagenomes</taxon>
    </lineage>
</organism>
<evidence type="ECO:0000256" key="5">
    <source>
        <dbReference type="ARBA" id="ARBA00023136"/>
    </source>
</evidence>
<dbReference type="GO" id="GO:0005886">
    <property type="term" value="C:plasma membrane"/>
    <property type="evidence" value="ECO:0007669"/>
    <property type="project" value="UniProtKB-SubCell"/>
</dbReference>
<dbReference type="CDD" id="cd07984">
    <property type="entry name" value="LPLAT_LABLAT-like"/>
    <property type="match status" value="1"/>
</dbReference>
<name>A0A0F9C7U3_9ZZZZ</name>
<keyword evidence="6" id="KW-0012">Acyltransferase</keyword>
<dbReference type="PIRSF" id="PIRSF026649">
    <property type="entry name" value="MsbB"/>
    <property type="match status" value="1"/>
</dbReference>
<feature type="non-terminal residue" evidence="7">
    <location>
        <position position="1"/>
    </location>
</feature>
<gene>
    <name evidence="7" type="ORF">LCGC14_2699890</name>
</gene>
<comment type="subcellular location">
    <subcellularLocation>
        <location evidence="1">Cell inner membrane</location>
    </subcellularLocation>
</comment>
<keyword evidence="3" id="KW-0997">Cell inner membrane</keyword>
<evidence type="ECO:0000256" key="6">
    <source>
        <dbReference type="ARBA" id="ARBA00023315"/>
    </source>
</evidence>
<dbReference type="InterPro" id="IPR004960">
    <property type="entry name" value="LipA_acyltrans"/>
</dbReference>
<dbReference type="PANTHER" id="PTHR30606">
    <property type="entry name" value="LIPID A BIOSYNTHESIS LAUROYL ACYLTRANSFERASE"/>
    <property type="match status" value="1"/>
</dbReference>
<accession>A0A0F9C7U3</accession>
<reference evidence="7" key="1">
    <citation type="journal article" date="2015" name="Nature">
        <title>Complex archaea that bridge the gap between prokaryotes and eukaryotes.</title>
        <authorList>
            <person name="Spang A."/>
            <person name="Saw J.H."/>
            <person name="Jorgensen S.L."/>
            <person name="Zaremba-Niedzwiedzka K."/>
            <person name="Martijn J."/>
            <person name="Lind A.E."/>
            <person name="van Eijk R."/>
            <person name="Schleper C."/>
            <person name="Guy L."/>
            <person name="Ettema T.J."/>
        </authorList>
    </citation>
    <scope>NUCLEOTIDE SEQUENCE</scope>
</reference>
<evidence type="ECO:0000256" key="1">
    <source>
        <dbReference type="ARBA" id="ARBA00004533"/>
    </source>
</evidence>
<sequence length="326" mass="36621">ACAMTCCARLCRLCQEKFNSLSEPMSDQATTVKKPYPFGRRARHYLSNLLIVGIIRTALALPYKARLSFVGALVQHVIAPLAGYRRRALDNLEHVWPEMPLARRKEIATRCLNNLGRSFIENYSANDFPKRMAETTPRGDGMAALEEANLKGQPVILVTGHYGNYEAARAALVARGYDIGGLYREMKNPYFNAHYVKTLEAFGGPVFPQGRRGTAGFVRHLKQGGRLVLLFDQHVIRAPILDFIGQPARTAISAAELALRYDALLIPFYGIRQDDGVSFDVVLEAPVPHSDPMTMTQALNDSLTAQVTKTPEQWFWVHRRWRPHET</sequence>
<evidence type="ECO:0000256" key="4">
    <source>
        <dbReference type="ARBA" id="ARBA00022679"/>
    </source>
</evidence>
<keyword evidence="5" id="KW-0472">Membrane</keyword>
<dbReference type="GO" id="GO:0016746">
    <property type="term" value="F:acyltransferase activity"/>
    <property type="evidence" value="ECO:0007669"/>
    <property type="project" value="UniProtKB-KW"/>
</dbReference>
<evidence type="ECO:0000256" key="3">
    <source>
        <dbReference type="ARBA" id="ARBA00022519"/>
    </source>
</evidence>
<dbReference type="PANTHER" id="PTHR30606:SF10">
    <property type="entry name" value="PHOSPHATIDYLINOSITOL MANNOSIDE ACYLTRANSFERASE"/>
    <property type="match status" value="1"/>
</dbReference>
<proteinExistence type="predicted"/>
<dbReference type="GO" id="GO:0008610">
    <property type="term" value="P:lipid biosynthetic process"/>
    <property type="evidence" value="ECO:0007669"/>
    <property type="project" value="UniProtKB-ARBA"/>
</dbReference>
<keyword evidence="4" id="KW-0808">Transferase</keyword>
<keyword evidence="2" id="KW-1003">Cell membrane</keyword>
<evidence type="ECO:0008006" key="8">
    <source>
        <dbReference type="Google" id="ProtNLM"/>
    </source>
</evidence>
<dbReference type="GO" id="GO:1901137">
    <property type="term" value="P:carbohydrate derivative biosynthetic process"/>
    <property type="evidence" value="ECO:0007669"/>
    <property type="project" value="UniProtKB-ARBA"/>
</dbReference>
<evidence type="ECO:0000256" key="2">
    <source>
        <dbReference type="ARBA" id="ARBA00022475"/>
    </source>
</evidence>
<comment type="caution">
    <text evidence="7">The sequence shown here is derived from an EMBL/GenBank/DDBJ whole genome shotgun (WGS) entry which is preliminary data.</text>
</comment>
<evidence type="ECO:0000313" key="7">
    <source>
        <dbReference type="EMBL" id="KKK92741.1"/>
    </source>
</evidence>